<keyword evidence="1" id="KW-0949">S-adenosyl-L-methionine</keyword>
<dbReference type="Pfam" id="PF13649">
    <property type="entry name" value="Methyltransf_25"/>
    <property type="match status" value="1"/>
</dbReference>
<accession>A0ABP0SVT5</accession>
<dbReference type="EMBL" id="CAXAMN010028428">
    <property type="protein sequence ID" value="CAK9116522.1"/>
    <property type="molecule type" value="Genomic_DNA"/>
</dbReference>
<reference evidence="3 4" key="1">
    <citation type="submission" date="2024-02" db="EMBL/GenBank/DDBJ databases">
        <authorList>
            <person name="Chen Y."/>
            <person name="Shah S."/>
            <person name="Dougan E. K."/>
            <person name="Thang M."/>
            <person name="Chan C."/>
        </authorList>
    </citation>
    <scope>NUCLEOTIDE SEQUENCE [LARGE SCALE GENOMIC DNA]</scope>
</reference>
<comment type="caution">
    <text evidence="3">The sequence shown here is derived from an EMBL/GenBank/DDBJ whole genome shotgun (WGS) entry which is preliminary data.</text>
</comment>
<sequence>MTASTFLAAADACAKGCGDAKQVAEALSELESGSLWHELCHVGWERLRVAESQLRSFAIDELAKACCGKATSAFSELSNDLLRPPWVQLPSRVEDAFRTQPDELEVLCTVDCHPDMDDTGLCWHCWHKEECNGRPAEIQDLLYLARRLSGSASMSHRVRLAEERWSYFQQLGDAVAKLAPRKLLVIGGLGVSAVHAAQAVVLLPNASEAMQQVVRQVMRDNGAFERVTVVSHLDPIDLESFDACALEGFEPDGLLATGILEIWQQLRPQMNKAKVLPEHLRVSVALASSRLTEAAGVQVDLELFADAYGGLAPIPLAVSRSDRGTPLVPQQKSAKKNCLDLRLDEPWSTQTSGALSLALASAGSVDSLLLSWELFFESGKGWSGESLQALPARSHNLAAGDSVDLRWSCNSQRLWFEVPKLSLFTTAPLPRVFLLDWYAEMLNDASRNIAFARGIHQAIGKGGRVVDLGCGCGLLARLALRQNATEALAVEIAPHLARLAQRLLPEAKVICGDIRAVMVDEDQRFDLVVAELLDAGGLGEKIVPFLRHAKSRLLRPGGRCLPRSLRLRAALLDLRLSREGHGLDLSAWEPFWVPARASSGEWLGIDLDAGADWQPVSDVVDLFNLNFEASQGELIEALQEQEIDFKLFPDARRCNAVAWWFEADLGIGELGSCDLTSAPSRFRPASCEPTHWVQAVAGLGPFDHFTGERHLLMRVRTDGVQITWTPLNAPVPQEDHSFVAAWRQETAEVDQQLRDLERHLTTGGDLARLAAVKSAALMLAAQPNRFGLEATPEVVTRLLKALFV</sequence>
<dbReference type="PANTHER" id="PTHR11006:SF4">
    <property type="entry name" value="PROTEIN ARGININE N-METHYLTRANSFERASE 7"/>
    <property type="match status" value="1"/>
</dbReference>
<dbReference type="InterPro" id="IPR029063">
    <property type="entry name" value="SAM-dependent_MTases_sf"/>
</dbReference>
<organism evidence="3 4">
    <name type="scientific">Durusdinium trenchii</name>
    <dbReference type="NCBI Taxonomy" id="1381693"/>
    <lineage>
        <taxon>Eukaryota</taxon>
        <taxon>Sar</taxon>
        <taxon>Alveolata</taxon>
        <taxon>Dinophyceae</taxon>
        <taxon>Suessiales</taxon>
        <taxon>Symbiodiniaceae</taxon>
        <taxon>Durusdinium</taxon>
    </lineage>
</organism>
<dbReference type="Gene3D" id="2.70.160.11">
    <property type="entry name" value="Hnrnp arginine n-methyltransferase1"/>
    <property type="match status" value="1"/>
</dbReference>
<dbReference type="InterPro" id="IPR041698">
    <property type="entry name" value="Methyltransf_25"/>
</dbReference>
<dbReference type="PANTHER" id="PTHR11006">
    <property type="entry name" value="PROTEIN ARGININE N-METHYLTRANSFERASE"/>
    <property type="match status" value="1"/>
</dbReference>
<proteinExistence type="predicted"/>
<keyword evidence="4" id="KW-1185">Reference proteome</keyword>
<dbReference type="Gene3D" id="3.40.50.150">
    <property type="entry name" value="Vaccinia Virus protein VP39"/>
    <property type="match status" value="1"/>
</dbReference>
<name>A0ABP0SVT5_9DINO</name>
<dbReference type="CDD" id="cd02440">
    <property type="entry name" value="AdoMet_MTases"/>
    <property type="match status" value="1"/>
</dbReference>
<evidence type="ECO:0000313" key="4">
    <source>
        <dbReference type="Proteomes" id="UP001642484"/>
    </source>
</evidence>
<gene>
    <name evidence="3" type="ORF">CCMP2556_LOCUS54073</name>
</gene>
<feature type="domain" description="Methyltransferase" evidence="2">
    <location>
        <begin position="465"/>
        <end position="558"/>
    </location>
</feature>
<evidence type="ECO:0000256" key="1">
    <source>
        <dbReference type="ARBA" id="ARBA00022691"/>
    </source>
</evidence>
<dbReference type="InterPro" id="IPR025799">
    <property type="entry name" value="Arg_MeTrfase"/>
</dbReference>
<evidence type="ECO:0000313" key="3">
    <source>
        <dbReference type="EMBL" id="CAK9116522.1"/>
    </source>
</evidence>
<evidence type="ECO:0000259" key="2">
    <source>
        <dbReference type="Pfam" id="PF13649"/>
    </source>
</evidence>
<dbReference type="SUPFAM" id="SSF53335">
    <property type="entry name" value="S-adenosyl-L-methionine-dependent methyltransferases"/>
    <property type="match status" value="1"/>
</dbReference>
<protein>
    <recommendedName>
        <fullName evidence="2">Methyltransferase domain-containing protein</fullName>
    </recommendedName>
</protein>
<dbReference type="Proteomes" id="UP001642484">
    <property type="component" value="Unassembled WGS sequence"/>
</dbReference>